<accession>A0AAW5DXQ6</accession>
<dbReference type="InterPro" id="IPR014240">
    <property type="entry name" value="YteA"/>
</dbReference>
<proteinExistence type="predicted"/>
<dbReference type="InterPro" id="IPR000962">
    <property type="entry name" value="Znf_DskA_TraR"/>
</dbReference>
<dbReference type="EMBL" id="JAKTTI010000010">
    <property type="protein sequence ID" value="MCH1625441.1"/>
    <property type="molecule type" value="Genomic_DNA"/>
</dbReference>
<dbReference type="SUPFAM" id="SSF109635">
    <property type="entry name" value="DnaK suppressor protein DksA, alpha-hairpin domain"/>
    <property type="match status" value="1"/>
</dbReference>
<keyword evidence="1" id="KW-0479">Metal-binding</keyword>
<evidence type="ECO:0000313" key="7">
    <source>
        <dbReference type="Proteomes" id="UP001431131"/>
    </source>
</evidence>
<name>A0AAW5DXQ6_9BACI</name>
<keyword evidence="2" id="KW-0863">Zinc-finger</keyword>
<gene>
    <name evidence="6" type="ORF">MJG50_08890</name>
</gene>
<dbReference type="InterPro" id="IPR037187">
    <property type="entry name" value="DnaK_N"/>
</dbReference>
<evidence type="ECO:0000256" key="1">
    <source>
        <dbReference type="ARBA" id="ARBA00022723"/>
    </source>
</evidence>
<comment type="caution">
    <text evidence="6">The sequence shown here is derived from an EMBL/GenBank/DDBJ whole genome shotgun (WGS) entry which is preliminary data.</text>
</comment>
<protein>
    <submittedName>
        <fullName evidence="6">TraR/DksA C4-type zinc finger protein</fullName>
    </submittedName>
</protein>
<dbReference type="RefSeq" id="WP_240254890.1">
    <property type="nucleotide sequence ID" value="NZ_JAKTTI010000010.1"/>
</dbReference>
<evidence type="ECO:0000256" key="3">
    <source>
        <dbReference type="ARBA" id="ARBA00022833"/>
    </source>
</evidence>
<sequence>MLSKEQLSTFRSQLIKAKQGVEELLKNSDHYDLENASVHETMGELSNYDNHPADNGSALYEREKDIALNEHSEEELKEINYALQAIENGSYGKCEECGKDIPIDRLKAIPTTTFCIEHSPSQVTSHVRPIEEEILSPPWGKFVYDDRDAVMFDAEDSWQDVARYGTSESPSDFVDAVDDYNETYIEADEPIGYVEAYENFIGTDIDGKNITIYPNTQHEIYEDSLDDEGLMTIWGDLPPYEIDPYTEEEAEEEIE</sequence>
<dbReference type="SUPFAM" id="SSF57716">
    <property type="entry name" value="Glucocorticoid receptor-like (DNA-binding domain)"/>
    <property type="match status" value="1"/>
</dbReference>
<keyword evidence="7" id="KW-1185">Reference proteome</keyword>
<feature type="zinc finger region" description="dksA C4-type" evidence="4">
    <location>
        <begin position="94"/>
        <end position="118"/>
    </location>
</feature>
<organism evidence="6 7">
    <name type="scientific">Fredinandcohnia quinoae</name>
    <dbReference type="NCBI Taxonomy" id="2918902"/>
    <lineage>
        <taxon>Bacteria</taxon>
        <taxon>Bacillati</taxon>
        <taxon>Bacillota</taxon>
        <taxon>Bacilli</taxon>
        <taxon>Bacillales</taxon>
        <taxon>Bacillaceae</taxon>
        <taxon>Fredinandcohnia</taxon>
    </lineage>
</organism>
<evidence type="ECO:0000256" key="4">
    <source>
        <dbReference type="PROSITE-ProRule" id="PRU00510"/>
    </source>
</evidence>
<evidence type="ECO:0000259" key="5">
    <source>
        <dbReference type="Pfam" id="PF01258"/>
    </source>
</evidence>
<dbReference type="Pfam" id="PF01258">
    <property type="entry name" value="zf-dskA_traR"/>
    <property type="match status" value="1"/>
</dbReference>
<dbReference type="Proteomes" id="UP001431131">
    <property type="component" value="Unassembled WGS sequence"/>
</dbReference>
<reference evidence="6" key="1">
    <citation type="submission" date="2022-02" db="EMBL/GenBank/DDBJ databases">
        <title>Fredinandcohnia quinoae sp. nov. isolated from Chenopodium quinoa seeds.</title>
        <authorList>
            <person name="Saati-Santamaria Z."/>
            <person name="Flores-Felix J.D."/>
            <person name="Igual J.M."/>
            <person name="Velazquez E."/>
            <person name="Garcia-Fraile P."/>
            <person name="Martinez-Molina E."/>
        </authorList>
    </citation>
    <scope>NUCLEOTIDE SEQUENCE</scope>
    <source>
        <strain evidence="6">SECRCQ15</strain>
    </source>
</reference>
<feature type="domain" description="Zinc finger DksA/TraR C4-type" evidence="5">
    <location>
        <begin position="89"/>
        <end position="117"/>
    </location>
</feature>
<evidence type="ECO:0000256" key="2">
    <source>
        <dbReference type="ARBA" id="ARBA00022771"/>
    </source>
</evidence>
<dbReference type="NCBIfam" id="TIGR02890">
    <property type="entry name" value="bacill_yteA"/>
    <property type="match status" value="1"/>
</dbReference>
<dbReference type="Gene3D" id="1.20.120.910">
    <property type="entry name" value="DksA, coiled-coil domain"/>
    <property type="match status" value="1"/>
</dbReference>
<evidence type="ECO:0000313" key="6">
    <source>
        <dbReference type="EMBL" id="MCH1625441.1"/>
    </source>
</evidence>
<dbReference type="PANTHER" id="PTHR33823:SF4">
    <property type="entry name" value="GENERAL STRESS PROTEIN 16O"/>
    <property type="match status" value="1"/>
</dbReference>
<dbReference type="GO" id="GO:0008270">
    <property type="term" value="F:zinc ion binding"/>
    <property type="evidence" value="ECO:0007669"/>
    <property type="project" value="UniProtKB-KW"/>
</dbReference>
<dbReference type="AlphaFoldDB" id="A0AAW5DXQ6"/>
<dbReference type="PANTHER" id="PTHR33823">
    <property type="entry name" value="RNA POLYMERASE-BINDING TRANSCRIPTION FACTOR DKSA-RELATED"/>
    <property type="match status" value="1"/>
</dbReference>
<keyword evidence="3" id="KW-0862">Zinc</keyword>
<dbReference type="PROSITE" id="PS51128">
    <property type="entry name" value="ZF_DKSA_2"/>
    <property type="match status" value="1"/>
</dbReference>